<evidence type="ECO:0008006" key="4">
    <source>
        <dbReference type="Google" id="ProtNLM"/>
    </source>
</evidence>
<evidence type="ECO:0000313" key="3">
    <source>
        <dbReference type="Proteomes" id="UP000177821"/>
    </source>
</evidence>
<dbReference type="EMBL" id="MHCX01000048">
    <property type="protein sequence ID" value="OGY28555.1"/>
    <property type="molecule type" value="Genomic_DNA"/>
</dbReference>
<comment type="caution">
    <text evidence="2">The sequence shown here is derived from an EMBL/GenBank/DDBJ whole genome shotgun (WGS) entry which is preliminary data.</text>
</comment>
<evidence type="ECO:0000313" key="2">
    <source>
        <dbReference type="EMBL" id="OGY28555.1"/>
    </source>
</evidence>
<dbReference type="Pfam" id="PF07963">
    <property type="entry name" value="N_methyl"/>
    <property type="match status" value="1"/>
</dbReference>
<evidence type="ECO:0000256" key="1">
    <source>
        <dbReference type="SAM" id="Phobius"/>
    </source>
</evidence>
<reference evidence="2 3" key="1">
    <citation type="journal article" date="2016" name="Nat. Commun.">
        <title>Thousands of microbial genomes shed light on interconnected biogeochemical processes in an aquifer system.</title>
        <authorList>
            <person name="Anantharaman K."/>
            <person name="Brown C.T."/>
            <person name="Hug L.A."/>
            <person name="Sharon I."/>
            <person name="Castelle C.J."/>
            <person name="Probst A.J."/>
            <person name="Thomas B.C."/>
            <person name="Singh A."/>
            <person name="Wilkins M.J."/>
            <person name="Karaoz U."/>
            <person name="Brodie E.L."/>
            <person name="Williams K.H."/>
            <person name="Hubbard S.S."/>
            <person name="Banfield J.F."/>
        </authorList>
    </citation>
    <scope>NUCLEOTIDE SEQUENCE [LARGE SCALE GENOMIC DNA]</scope>
</reference>
<feature type="transmembrane region" description="Helical" evidence="1">
    <location>
        <begin position="25"/>
        <end position="46"/>
    </location>
</feature>
<keyword evidence="1" id="KW-0812">Transmembrane</keyword>
<dbReference type="PROSITE" id="PS00409">
    <property type="entry name" value="PROKAR_NTER_METHYL"/>
    <property type="match status" value="1"/>
</dbReference>
<dbReference type="InterPro" id="IPR045584">
    <property type="entry name" value="Pilin-like"/>
</dbReference>
<name>A0A1G1WLD0_9BACT</name>
<keyword evidence="1" id="KW-0472">Membrane</keyword>
<organism evidence="2 3">
    <name type="scientific">Candidatus Woykebacteria bacterium RIFCSPHIGHO2_02_FULL_43_16b</name>
    <dbReference type="NCBI Taxonomy" id="1802601"/>
    <lineage>
        <taxon>Bacteria</taxon>
        <taxon>Candidatus Woykeibacteriota</taxon>
    </lineage>
</organism>
<gene>
    <name evidence="2" type="ORF">A3J50_03945</name>
</gene>
<dbReference type="AlphaFoldDB" id="A0A1G1WLD0"/>
<dbReference type="Proteomes" id="UP000177821">
    <property type="component" value="Unassembled WGS sequence"/>
</dbReference>
<accession>A0A1G1WLD0</accession>
<dbReference type="InterPro" id="IPR012902">
    <property type="entry name" value="N_methyl_site"/>
</dbReference>
<dbReference type="SUPFAM" id="SSF54523">
    <property type="entry name" value="Pili subunits"/>
    <property type="match status" value="1"/>
</dbReference>
<protein>
    <recommendedName>
        <fullName evidence="4">General secretion pathway GspH domain-containing protein</fullName>
    </recommendedName>
</protein>
<dbReference type="NCBIfam" id="TIGR02532">
    <property type="entry name" value="IV_pilin_GFxxxE"/>
    <property type="match status" value="1"/>
</dbReference>
<proteinExistence type="predicted"/>
<sequence>MTTALTRFFSIFCYLDTFPKKGFTLIEVLLTMMILASLSALTFAGFSSISKGQLLKDATGQVKSNLRYIQNQAVSGVKPSGCSLELLESYRVVINSASGVLDSSVLCGEVTVALVSQTLPSNVFFRAIYLNSAQVSSLDVRFLPNGQTEFYDSGTKVTSINSVYLEVVYGSSTSSGEVYRIYLTSDGGIYETNPS</sequence>
<keyword evidence="1" id="KW-1133">Transmembrane helix</keyword>